<dbReference type="EMBL" id="VSSQ01017033">
    <property type="protein sequence ID" value="MPM58936.1"/>
    <property type="molecule type" value="Genomic_DNA"/>
</dbReference>
<evidence type="ECO:0008006" key="2">
    <source>
        <dbReference type="Google" id="ProtNLM"/>
    </source>
</evidence>
<comment type="caution">
    <text evidence="1">The sequence shown here is derived from an EMBL/GenBank/DDBJ whole genome shotgun (WGS) entry which is preliminary data.</text>
</comment>
<sequence length="510" mass="51821">MAARHLVAHGDFALLGNIDSDHHIHTGGQLVAVLAGKDLHVHDDAALAVGYLQRSVAHLAGLLTKDGPQQPLLGGEIGLALGRDLAHEDVAGAHLGAHADHAALIQILERVVAHVGDIPGDLLGAELGVPGLGFVFLNVDGGEHVVLHHTLVEQDGVLVVVALPGHEAHEDVLAQGDLSLLGGGAVSNDGALFHPLARRNDGPLVDAGAVVGAQELGQFIIGHRSAVIADGHVVGGHPGNLAGTLGQNGHLGVDAVFVLLAGGHNGGLGGEQRHGLPLHVGAHEGAVGVVVFQEGDHGGGDGDHHFWGYVDIVHLLPVHLDDLVAVAAGNTRVGEAAVFIGRLGSLADDVFVLDVRGHILDLAGQFAGLFIHFPVGRLDKAVLVDAGIGSQVGNQADVGTFRGLNGAHAAIMAVVNVADVEGGAVTGETAGAQGGHAALMRQLGQGVGLVHELGQRRGAEELLDGGRNGPDIDEGLGGNDIQVLNGHTLTDDALHTGKADAELVLEKLAH</sequence>
<dbReference type="AlphaFoldDB" id="A0A645B1I9"/>
<gene>
    <name evidence="1" type="ORF">SDC9_105771</name>
</gene>
<evidence type="ECO:0000313" key="1">
    <source>
        <dbReference type="EMBL" id="MPM58936.1"/>
    </source>
</evidence>
<organism evidence="1">
    <name type="scientific">bioreactor metagenome</name>
    <dbReference type="NCBI Taxonomy" id="1076179"/>
    <lineage>
        <taxon>unclassified sequences</taxon>
        <taxon>metagenomes</taxon>
        <taxon>ecological metagenomes</taxon>
    </lineage>
</organism>
<protein>
    <recommendedName>
        <fullName evidence="2">NAD-specific glutamate dehydrogenase</fullName>
    </recommendedName>
</protein>
<name>A0A645B1I9_9ZZZZ</name>
<proteinExistence type="predicted"/>
<reference evidence="1" key="1">
    <citation type="submission" date="2019-08" db="EMBL/GenBank/DDBJ databases">
        <authorList>
            <person name="Kucharzyk K."/>
            <person name="Murdoch R.W."/>
            <person name="Higgins S."/>
            <person name="Loffler F."/>
        </authorList>
    </citation>
    <scope>NUCLEOTIDE SEQUENCE</scope>
</reference>
<accession>A0A645B1I9</accession>